<dbReference type="AlphaFoldDB" id="A0A1B8AS50"/>
<keyword evidence="2" id="KW-1185">Reference proteome</keyword>
<evidence type="ECO:0000313" key="1">
    <source>
        <dbReference type="EMBL" id="OBS23358.1"/>
    </source>
</evidence>
<dbReference type="EMBL" id="LYXU01000002">
    <property type="protein sequence ID" value="OBS23358.1"/>
    <property type="molecule type" value="Genomic_DNA"/>
</dbReference>
<organism evidence="1 2">
    <name type="scientific">Fusarium poae</name>
    <dbReference type="NCBI Taxonomy" id="36050"/>
    <lineage>
        <taxon>Eukaryota</taxon>
        <taxon>Fungi</taxon>
        <taxon>Dikarya</taxon>
        <taxon>Ascomycota</taxon>
        <taxon>Pezizomycotina</taxon>
        <taxon>Sordariomycetes</taxon>
        <taxon>Hypocreomycetidae</taxon>
        <taxon>Hypocreales</taxon>
        <taxon>Nectriaceae</taxon>
        <taxon>Fusarium</taxon>
    </lineage>
</organism>
<evidence type="ECO:0000313" key="2">
    <source>
        <dbReference type="Proteomes" id="UP000091967"/>
    </source>
</evidence>
<gene>
    <name evidence="1" type="ORF">FPOA_03907</name>
</gene>
<comment type="caution">
    <text evidence="1">The sequence shown here is derived from an EMBL/GenBank/DDBJ whole genome shotgun (WGS) entry which is preliminary data.</text>
</comment>
<dbReference type="OMA" id="HEIAYKP"/>
<dbReference type="Proteomes" id="UP000091967">
    <property type="component" value="Unassembled WGS sequence"/>
</dbReference>
<sequence>MPDKSLKSFADAQVRKILRHTAYRSNRKVRLTVQWQASADDDATTTATFYEAEVQEVDEDLVLKYWKDAGGRDQATNLGKDRVLKILDEMKRHWVFQWVGYSVEEGSADPKYVMVHKPGAGEAIVKWRRAMSQIQLAAVEHWSIGFEQDSEWPAWSRDLPEVDWDDIDEEELANYDFSY</sequence>
<proteinExistence type="predicted"/>
<reference evidence="1 2" key="1">
    <citation type="submission" date="2016-06" db="EMBL/GenBank/DDBJ databases">
        <title>Living apart together: crosstalk between the core and supernumerary genomes in a fungal plant pathogen.</title>
        <authorList>
            <person name="Vanheule A."/>
            <person name="Audenaert K."/>
            <person name="Warris S."/>
            <person name="Van De Geest H."/>
            <person name="Schijlen E."/>
            <person name="Hofte M."/>
            <person name="De Saeger S."/>
            <person name="Haesaert G."/>
            <person name="Waalwijk C."/>
            <person name="Van Der Lee T."/>
        </authorList>
    </citation>
    <scope>NUCLEOTIDE SEQUENCE [LARGE SCALE GENOMIC DNA]</scope>
    <source>
        <strain evidence="1 2">2516</strain>
    </source>
</reference>
<protein>
    <recommendedName>
        <fullName evidence="3">Chromo domain-containing protein</fullName>
    </recommendedName>
</protein>
<accession>A0A1B8AS50</accession>
<name>A0A1B8AS50_FUSPO</name>
<evidence type="ECO:0008006" key="3">
    <source>
        <dbReference type="Google" id="ProtNLM"/>
    </source>
</evidence>